<evidence type="ECO:0000259" key="1">
    <source>
        <dbReference type="Pfam" id="PF12706"/>
    </source>
</evidence>
<dbReference type="Proteomes" id="UP000019132">
    <property type="component" value="Unassembled WGS sequence"/>
</dbReference>
<dbReference type="InterPro" id="IPR001279">
    <property type="entry name" value="Metallo-B-lactamas"/>
</dbReference>
<dbReference type="Gene3D" id="3.60.15.10">
    <property type="entry name" value="Ribonuclease Z/Hydroxyacylglutathione hydrolase-like"/>
    <property type="match status" value="1"/>
</dbReference>
<dbReference type="HOGENOM" id="CLU_054121_1_0_1"/>
<reference evidence="3" key="2">
    <citation type="submission" date="2010-04" db="EMBL/GenBank/DDBJ databases">
        <authorList>
            <person name="Buell R."/>
            <person name="Hamilton J."/>
            <person name="Hostetler J."/>
        </authorList>
    </citation>
    <scope>NUCLEOTIDE SEQUENCE [LARGE SCALE GENOMIC DNA]</scope>
    <source>
        <strain evidence="3">DAOM:BR144</strain>
    </source>
</reference>
<dbReference type="SUPFAM" id="SSF56281">
    <property type="entry name" value="Metallo-hydrolase/oxidoreductase"/>
    <property type="match status" value="1"/>
</dbReference>
<dbReference type="STRING" id="431595.K3WGI9"/>
<organism evidence="2 3">
    <name type="scientific">Globisporangium ultimum (strain ATCC 200006 / CBS 805.95 / DAOM BR144)</name>
    <name type="common">Pythium ultimum</name>
    <dbReference type="NCBI Taxonomy" id="431595"/>
    <lineage>
        <taxon>Eukaryota</taxon>
        <taxon>Sar</taxon>
        <taxon>Stramenopiles</taxon>
        <taxon>Oomycota</taxon>
        <taxon>Peronosporomycetes</taxon>
        <taxon>Pythiales</taxon>
        <taxon>Pythiaceae</taxon>
        <taxon>Globisporangium</taxon>
    </lineage>
</organism>
<proteinExistence type="predicted"/>
<dbReference type="InterPro" id="IPR036866">
    <property type="entry name" value="RibonucZ/Hydroxyglut_hydro"/>
</dbReference>
<dbReference type="InParanoid" id="K3WGI9"/>
<dbReference type="VEuPathDB" id="FungiDB:PYU1_G004070"/>
<reference evidence="2" key="3">
    <citation type="submission" date="2015-02" db="UniProtKB">
        <authorList>
            <consortium name="EnsemblProtists"/>
        </authorList>
    </citation>
    <scope>IDENTIFICATION</scope>
    <source>
        <strain evidence="2">DAOM BR144</strain>
    </source>
</reference>
<evidence type="ECO:0000313" key="3">
    <source>
        <dbReference type="Proteomes" id="UP000019132"/>
    </source>
</evidence>
<dbReference type="AlphaFoldDB" id="K3WGI9"/>
<name>K3WGI9_GLOUD</name>
<dbReference type="PANTHER" id="PTHR46504:SF2">
    <property type="entry name" value="TRNASE Z TRZ1"/>
    <property type="match status" value="1"/>
</dbReference>
<dbReference type="eggNOG" id="ENOG502QVD0">
    <property type="taxonomic scope" value="Eukaryota"/>
</dbReference>
<dbReference type="EnsemblProtists" id="PYU1_T004080">
    <property type="protein sequence ID" value="PYU1_T004080"/>
    <property type="gene ID" value="PYU1_G004070"/>
</dbReference>
<accession>K3WGI9</accession>
<dbReference type="PANTHER" id="PTHR46504">
    <property type="entry name" value="TRNASE Z TRZ1"/>
    <property type="match status" value="1"/>
</dbReference>
<reference evidence="3" key="1">
    <citation type="journal article" date="2010" name="Genome Biol.">
        <title>Genome sequence of the necrotrophic plant pathogen Pythium ultimum reveals original pathogenicity mechanisms and effector repertoire.</title>
        <authorList>
            <person name="Levesque C.A."/>
            <person name="Brouwer H."/>
            <person name="Cano L."/>
            <person name="Hamilton J.P."/>
            <person name="Holt C."/>
            <person name="Huitema E."/>
            <person name="Raffaele S."/>
            <person name="Robideau G.P."/>
            <person name="Thines M."/>
            <person name="Win J."/>
            <person name="Zerillo M.M."/>
            <person name="Beakes G.W."/>
            <person name="Boore J.L."/>
            <person name="Busam D."/>
            <person name="Dumas B."/>
            <person name="Ferriera S."/>
            <person name="Fuerstenberg S.I."/>
            <person name="Gachon C.M."/>
            <person name="Gaulin E."/>
            <person name="Govers F."/>
            <person name="Grenville-Briggs L."/>
            <person name="Horner N."/>
            <person name="Hostetler J."/>
            <person name="Jiang R.H."/>
            <person name="Johnson J."/>
            <person name="Krajaejun T."/>
            <person name="Lin H."/>
            <person name="Meijer H.J."/>
            <person name="Moore B."/>
            <person name="Morris P."/>
            <person name="Phuntmart V."/>
            <person name="Puiu D."/>
            <person name="Shetty J."/>
            <person name="Stajich J.E."/>
            <person name="Tripathy S."/>
            <person name="Wawra S."/>
            <person name="van West P."/>
            <person name="Whitty B.R."/>
            <person name="Coutinho P.M."/>
            <person name="Henrissat B."/>
            <person name="Martin F."/>
            <person name="Thomas P.D."/>
            <person name="Tyler B.M."/>
            <person name="De Vries R.P."/>
            <person name="Kamoun S."/>
            <person name="Yandell M."/>
            <person name="Tisserat N."/>
            <person name="Buell C.R."/>
        </authorList>
    </citation>
    <scope>NUCLEOTIDE SEQUENCE</scope>
    <source>
        <strain evidence="3">DAOM:BR144</strain>
    </source>
</reference>
<keyword evidence="3" id="KW-1185">Reference proteome</keyword>
<dbReference type="OMA" id="LTHFSMR"/>
<dbReference type="Pfam" id="PF12706">
    <property type="entry name" value="Lactamase_B_2"/>
    <property type="match status" value="1"/>
</dbReference>
<sequence>MASSMQVAAGGYAFHIRAVAGVESCCAIESVDVAFDMGCCFSRAARKSHVFITHGHVDHVGAFSTHAARRNLLGMAPANYYVPAHLVGSMQRIMENISAMQGDEIKANIVPIRAFEEIHISAQWMVKAVPTVHRVPSFGYIVYRKLSKLKDEYVGLPGKEIAALKRTGVDVTTTTTTPEIAYTGDTTAQIFESLTFRGGDVEEQPNDFLHVKVLITEATFVDDAKSATHATSRGHIHLDQLIELADRFEHVQSIILVHFSARYDPKLLGVILDRKVPAAFRSKLIIGHE</sequence>
<protein>
    <recommendedName>
        <fullName evidence="1">Metallo-beta-lactamase domain-containing protein</fullName>
    </recommendedName>
</protein>
<feature type="domain" description="Metallo-beta-lactamase" evidence="1">
    <location>
        <begin position="48"/>
        <end position="259"/>
    </location>
</feature>
<evidence type="ECO:0000313" key="2">
    <source>
        <dbReference type="EnsemblProtists" id="PYU1_T004080"/>
    </source>
</evidence>
<dbReference type="EMBL" id="GL376567">
    <property type="status" value="NOT_ANNOTATED_CDS"/>
    <property type="molecule type" value="Genomic_DNA"/>
</dbReference>